<dbReference type="PANTHER" id="PTHR12243:SF69">
    <property type="entry name" value="SI:CH73-59F11.3"/>
    <property type="match status" value="1"/>
</dbReference>
<evidence type="ECO:0000313" key="4">
    <source>
        <dbReference type="Proteomes" id="UP000625711"/>
    </source>
</evidence>
<dbReference type="InterPro" id="IPR006578">
    <property type="entry name" value="MADF-dom"/>
</dbReference>
<dbReference type="PANTHER" id="PTHR12243">
    <property type="entry name" value="MADF DOMAIN TRANSCRIPTION FACTOR"/>
    <property type="match status" value="1"/>
</dbReference>
<dbReference type="EMBL" id="JAACXV010014559">
    <property type="protein sequence ID" value="KAF7266190.1"/>
    <property type="molecule type" value="Genomic_DNA"/>
</dbReference>
<keyword evidence="4" id="KW-1185">Reference proteome</keyword>
<reference evidence="3" key="1">
    <citation type="submission" date="2020-08" db="EMBL/GenBank/DDBJ databases">
        <title>Genome sequencing and assembly of the red palm weevil Rhynchophorus ferrugineus.</title>
        <authorList>
            <person name="Dias G.B."/>
            <person name="Bergman C.M."/>
            <person name="Manee M."/>
        </authorList>
    </citation>
    <scope>NUCLEOTIDE SEQUENCE</scope>
    <source>
        <strain evidence="3">AA-2017</strain>
        <tissue evidence="3">Whole larva</tissue>
    </source>
</reference>
<dbReference type="PROSITE" id="PS51029">
    <property type="entry name" value="MADF"/>
    <property type="match status" value="1"/>
</dbReference>
<comment type="caution">
    <text evidence="3">The sequence shown here is derived from an EMBL/GenBank/DDBJ whole genome shotgun (WGS) entry which is preliminary data.</text>
</comment>
<accession>A0A834M460</accession>
<dbReference type="GO" id="GO:0005667">
    <property type="term" value="C:transcription regulator complex"/>
    <property type="evidence" value="ECO:0007669"/>
    <property type="project" value="TreeGrafter"/>
</dbReference>
<dbReference type="SMART" id="SM00595">
    <property type="entry name" value="MADF"/>
    <property type="match status" value="1"/>
</dbReference>
<feature type="region of interest" description="Disordered" evidence="1">
    <location>
        <begin position="92"/>
        <end position="171"/>
    </location>
</feature>
<feature type="compositionally biased region" description="Acidic residues" evidence="1">
    <location>
        <begin position="126"/>
        <end position="142"/>
    </location>
</feature>
<dbReference type="AlphaFoldDB" id="A0A834M460"/>
<name>A0A834M460_RHYFE</name>
<dbReference type="InterPro" id="IPR039353">
    <property type="entry name" value="TF_Adf1"/>
</dbReference>
<dbReference type="GO" id="GO:0005634">
    <property type="term" value="C:nucleus"/>
    <property type="evidence" value="ECO:0007669"/>
    <property type="project" value="TreeGrafter"/>
</dbReference>
<proteinExistence type="predicted"/>
<gene>
    <name evidence="3" type="ORF">GWI33_020471</name>
</gene>
<sequence>MNVDKLIACVQSRNALWDQRSKEYHDRLLIKKLWVEVGQEMSTTVEAVKTKWRTMRDNFRKELIKMQGRSGTDVAKKPKWIYFETMSFLADTLSSRPSSGDMSMSRERSVVQSHDHTVSNHSDEVIHDEEDKDGDEEEEEGRDEQSLFFRLPKPTKGRMRTTSLLNQKRKK</sequence>
<feature type="compositionally biased region" description="Polar residues" evidence="1">
    <location>
        <begin position="160"/>
        <end position="171"/>
    </location>
</feature>
<organism evidence="3 4">
    <name type="scientific">Rhynchophorus ferrugineus</name>
    <name type="common">Red palm weevil</name>
    <name type="synonym">Curculio ferrugineus</name>
    <dbReference type="NCBI Taxonomy" id="354439"/>
    <lineage>
        <taxon>Eukaryota</taxon>
        <taxon>Metazoa</taxon>
        <taxon>Ecdysozoa</taxon>
        <taxon>Arthropoda</taxon>
        <taxon>Hexapoda</taxon>
        <taxon>Insecta</taxon>
        <taxon>Pterygota</taxon>
        <taxon>Neoptera</taxon>
        <taxon>Endopterygota</taxon>
        <taxon>Coleoptera</taxon>
        <taxon>Polyphaga</taxon>
        <taxon>Cucujiformia</taxon>
        <taxon>Curculionidae</taxon>
        <taxon>Dryophthorinae</taxon>
        <taxon>Rhynchophorus</taxon>
    </lineage>
</organism>
<dbReference type="Proteomes" id="UP000625711">
    <property type="component" value="Unassembled WGS sequence"/>
</dbReference>
<evidence type="ECO:0000259" key="2">
    <source>
        <dbReference type="PROSITE" id="PS51029"/>
    </source>
</evidence>
<dbReference type="GO" id="GO:0006357">
    <property type="term" value="P:regulation of transcription by RNA polymerase II"/>
    <property type="evidence" value="ECO:0007669"/>
    <property type="project" value="TreeGrafter"/>
</dbReference>
<evidence type="ECO:0000313" key="3">
    <source>
        <dbReference type="EMBL" id="KAF7266190.1"/>
    </source>
</evidence>
<dbReference type="OrthoDB" id="5984255at2759"/>
<dbReference type="Pfam" id="PF10545">
    <property type="entry name" value="MADF_DNA_bdg"/>
    <property type="match status" value="1"/>
</dbReference>
<feature type="domain" description="MADF" evidence="2">
    <location>
        <begin position="5"/>
        <end position="94"/>
    </location>
</feature>
<feature type="compositionally biased region" description="Basic and acidic residues" evidence="1">
    <location>
        <begin position="104"/>
        <end position="125"/>
    </location>
</feature>
<evidence type="ECO:0000256" key="1">
    <source>
        <dbReference type="SAM" id="MobiDB-lite"/>
    </source>
</evidence>
<feature type="compositionally biased region" description="Low complexity" evidence="1">
    <location>
        <begin position="94"/>
        <end position="103"/>
    </location>
</feature>
<protein>
    <recommendedName>
        <fullName evidence="2">MADF domain-containing protein</fullName>
    </recommendedName>
</protein>